<proteinExistence type="predicted"/>
<dbReference type="InterPro" id="IPR050907">
    <property type="entry name" value="SRSF"/>
</dbReference>
<evidence type="ECO:0000313" key="4">
    <source>
        <dbReference type="EMBL" id="ETV85783.1"/>
    </source>
</evidence>
<dbReference type="GeneID" id="20804354"/>
<dbReference type="InterPro" id="IPR000504">
    <property type="entry name" value="RRM_dom"/>
</dbReference>
<evidence type="ECO:0000256" key="1">
    <source>
        <dbReference type="PROSITE-ProRule" id="PRU00176"/>
    </source>
</evidence>
<accession>W4H3Q5</accession>
<dbReference type="RefSeq" id="XP_009824255.1">
    <property type="nucleotide sequence ID" value="XM_009825953.1"/>
</dbReference>
<sequence length="123" mass="13574">MKTTLAANETDLQAFFRPFGVIRHIWIARKPPGFAFVTYSKADAAQRAINAVTGMENPCILGQSITCQLSRDGAGATTERPSASLAPRTRVRKRKGETFRQKKERKLKAIEASSSSGHSSHYH</sequence>
<keyword evidence="1" id="KW-0694">RNA-binding</keyword>
<feature type="domain" description="RRM" evidence="3">
    <location>
        <begin position="1"/>
        <end position="72"/>
    </location>
</feature>
<dbReference type="VEuPathDB" id="FungiDB:H257_02358"/>
<dbReference type="Pfam" id="PF00076">
    <property type="entry name" value="RRM_1"/>
    <property type="match status" value="1"/>
</dbReference>
<reference evidence="4" key="1">
    <citation type="submission" date="2013-12" db="EMBL/GenBank/DDBJ databases">
        <title>The Genome Sequence of Aphanomyces astaci APO3.</title>
        <authorList>
            <consortium name="The Broad Institute Genomics Platform"/>
            <person name="Russ C."/>
            <person name="Tyler B."/>
            <person name="van West P."/>
            <person name="Dieguez-Uribeondo J."/>
            <person name="Young S.K."/>
            <person name="Zeng Q."/>
            <person name="Gargeya S."/>
            <person name="Fitzgerald M."/>
            <person name="Abouelleil A."/>
            <person name="Alvarado L."/>
            <person name="Chapman S.B."/>
            <person name="Gainer-Dewar J."/>
            <person name="Goldberg J."/>
            <person name="Griggs A."/>
            <person name="Gujja S."/>
            <person name="Hansen M."/>
            <person name="Howarth C."/>
            <person name="Imamovic A."/>
            <person name="Ireland A."/>
            <person name="Larimer J."/>
            <person name="McCowan C."/>
            <person name="Murphy C."/>
            <person name="Pearson M."/>
            <person name="Poon T.W."/>
            <person name="Priest M."/>
            <person name="Roberts A."/>
            <person name="Saif S."/>
            <person name="Shea T."/>
            <person name="Sykes S."/>
            <person name="Wortman J."/>
            <person name="Nusbaum C."/>
            <person name="Birren B."/>
        </authorList>
    </citation>
    <scope>NUCLEOTIDE SEQUENCE [LARGE SCALE GENOMIC DNA]</scope>
    <source>
        <strain evidence="4">APO3</strain>
    </source>
</reference>
<dbReference type="SUPFAM" id="SSF54928">
    <property type="entry name" value="RNA-binding domain, RBD"/>
    <property type="match status" value="1"/>
</dbReference>
<organism evidence="4">
    <name type="scientific">Aphanomyces astaci</name>
    <name type="common">Crayfish plague agent</name>
    <dbReference type="NCBI Taxonomy" id="112090"/>
    <lineage>
        <taxon>Eukaryota</taxon>
        <taxon>Sar</taxon>
        <taxon>Stramenopiles</taxon>
        <taxon>Oomycota</taxon>
        <taxon>Saprolegniomycetes</taxon>
        <taxon>Saprolegniales</taxon>
        <taxon>Verrucalvaceae</taxon>
        <taxon>Aphanomyces</taxon>
    </lineage>
</organism>
<gene>
    <name evidence="4" type="ORF">H257_02358</name>
</gene>
<feature type="compositionally biased region" description="Low complexity" evidence="2">
    <location>
        <begin position="113"/>
        <end position="123"/>
    </location>
</feature>
<protein>
    <recommendedName>
        <fullName evidence="3">RRM domain-containing protein</fullName>
    </recommendedName>
</protein>
<feature type="region of interest" description="Disordered" evidence="2">
    <location>
        <begin position="71"/>
        <end position="123"/>
    </location>
</feature>
<dbReference type="PANTHER" id="PTHR23147">
    <property type="entry name" value="SERINE/ARGININE RICH SPLICING FACTOR"/>
    <property type="match status" value="1"/>
</dbReference>
<dbReference type="InterPro" id="IPR035979">
    <property type="entry name" value="RBD_domain_sf"/>
</dbReference>
<dbReference type="OrthoDB" id="5970at2759"/>
<dbReference type="SMART" id="SM00360">
    <property type="entry name" value="RRM"/>
    <property type="match status" value="1"/>
</dbReference>
<dbReference type="STRING" id="112090.W4H3Q5"/>
<evidence type="ECO:0000256" key="2">
    <source>
        <dbReference type="SAM" id="MobiDB-lite"/>
    </source>
</evidence>
<dbReference type="AlphaFoldDB" id="W4H3Q5"/>
<dbReference type="EMBL" id="KI913117">
    <property type="protein sequence ID" value="ETV85783.1"/>
    <property type="molecule type" value="Genomic_DNA"/>
</dbReference>
<dbReference type="InterPro" id="IPR012677">
    <property type="entry name" value="Nucleotide-bd_a/b_plait_sf"/>
</dbReference>
<dbReference type="PROSITE" id="PS50102">
    <property type="entry name" value="RRM"/>
    <property type="match status" value="1"/>
</dbReference>
<dbReference type="GO" id="GO:0003723">
    <property type="term" value="F:RNA binding"/>
    <property type="evidence" value="ECO:0007669"/>
    <property type="project" value="UniProtKB-UniRule"/>
</dbReference>
<evidence type="ECO:0000259" key="3">
    <source>
        <dbReference type="PROSITE" id="PS50102"/>
    </source>
</evidence>
<dbReference type="Gene3D" id="3.30.70.330">
    <property type="match status" value="1"/>
</dbReference>
<name>W4H3Q5_APHAT</name>